<feature type="compositionally biased region" description="Basic and acidic residues" evidence="1">
    <location>
        <begin position="125"/>
        <end position="152"/>
    </location>
</feature>
<accession>A0A1D1ZGY0</accession>
<dbReference type="PANTHER" id="PTHR36713">
    <property type="entry name" value="OS09G0344700 PROTEIN"/>
    <property type="match status" value="1"/>
</dbReference>
<proteinExistence type="predicted"/>
<organism evidence="2">
    <name type="scientific">Anthurium amnicola</name>
    <dbReference type="NCBI Taxonomy" id="1678845"/>
    <lineage>
        <taxon>Eukaryota</taxon>
        <taxon>Viridiplantae</taxon>
        <taxon>Streptophyta</taxon>
        <taxon>Embryophyta</taxon>
        <taxon>Tracheophyta</taxon>
        <taxon>Spermatophyta</taxon>
        <taxon>Magnoliopsida</taxon>
        <taxon>Liliopsida</taxon>
        <taxon>Araceae</taxon>
        <taxon>Pothoideae</taxon>
        <taxon>Potheae</taxon>
        <taxon>Anthurium</taxon>
    </lineage>
</organism>
<name>A0A1D1ZGY0_9ARAE</name>
<evidence type="ECO:0000256" key="1">
    <source>
        <dbReference type="SAM" id="MobiDB-lite"/>
    </source>
</evidence>
<dbReference type="EMBL" id="GDJX01001686">
    <property type="protein sequence ID" value="JAT66250.1"/>
    <property type="molecule type" value="Transcribed_RNA"/>
</dbReference>
<evidence type="ECO:0000313" key="2">
    <source>
        <dbReference type="EMBL" id="JAT66250.1"/>
    </source>
</evidence>
<feature type="compositionally biased region" description="Gly residues" evidence="1">
    <location>
        <begin position="106"/>
        <end position="115"/>
    </location>
</feature>
<protein>
    <submittedName>
        <fullName evidence="2">Ras-related protein Rab-4B</fullName>
    </submittedName>
</protein>
<reference evidence="2" key="1">
    <citation type="submission" date="2015-07" db="EMBL/GenBank/DDBJ databases">
        <title>Transcriptome Assembly of Anthurium amnicola.</title>
        <authorList>
            <person name="Suzuki J."/>
        </authorList>
    </citation>
    <scope>NUCLEOTIDE SEQUENCE</scope>
</reference>
<feature type="region of interest" description="Disordered" evidence="1">
    <location>
        <begin position="42"/>
        <end position="152"/>
    </location>
</feature>
<dbReference type="PANTHER" id="PTHR36713:SF1">
    <property type="entry name" value="OS09G0344700 PROTEIN"/>
    <property type="match status" value="1"/>
</dbReference>
<feature type="region of interest" description="Disordered" evidence="1">
    <location>
        <begin position="1"/>
        <end position="28"/>
    </location>
</feature>
<gene>
    <name evidence="2" type="primary">rab4b_1</name>
    <name evidence="2" type="ORF">g.138753</name>
</gene>
<dbReference type="AlphaFoldDB" id="A0A1D1ZGY0"/>
<sequence>MEEAAAADGLGPLEAIRPPRLEDAGLEDSALPPEAIQEAFLKAASSVPSRVINPGDDDEEDGRCVEDPFPINGEVSDAPFATGEVPAKPRRGDAPEEGSLPPAGEDLGGGDGMGVVVGSDPGEVVGEHSSEEACVGEDVRRGRDELSPHPLR</sequence>